<dbReference type="InterPro" id="IPR051811">
    <property type="entry name" value="Cytochrome_c550/c551-like"/>
</dbReference>
<dbReference type="EMBL" id="PVNK01000040">
    <property type="protein sequence ID" value="PRQ04417.1"/>
    <property type="molecule type" value="Genomic_DNA"/>
</dbReference>
<dbReference type="PANTHER" id="PTHR37823:SF1">
    <property type="entry name" value="CYTOCHROME C-553-LIKE"/>
    <property type="match status" value="1"/>
</dbReference>
<evidence type="ECO:0000256" key="7">
    <source>
        <dbReference type="SAM" id="MobiDB-lite"/>
    </source>
</evidence>
<organism evidence="10 11">
    <name type="scientific">Enhygromyxa salina</name>
    <dbReference type="NCBI Taxonomy" id="215803"/>
    <lineage>
        <taxon>Bacteria</taxon>
        <taxon>Pseudomonadati</taxon>
        <taxon>Myxococcota</taxon>
        <taxon>Polyangia</taxon>
        <taxon>Nannocystales</taxon>
        <taxon>Nannocystaceae</taxon>
        <taxon>Enhygromyxa</taxon>
    </lineage>
</organism>
<feature type="signal peptide" evidence="8">
    <location>
        <begin position="1"/>
        <end position="24"/>
    </location>
</feature>
<dbReference type="AlphaFoldDB" id="A0A2S9YH38"/>
<dbReference type="Proteomes" id="UP000237968">
    <property type="component" value="Unassembled WGS sequence"/>
</dbReference>
<name>A0A2S9YH38_9BACT</name>
<proteinExistence type="predicted"/>
<dbReference type="GO" id="GO:0005506">
    <property type="term" value="F:iron ion binding"/>
    <property type="evidence" value="ECO:0007669"/>
    <property type="project" value="InterPro"/>
</dbReference>
<evidence type="ECO:0000256" key="6">
    <source>
        <dbReference type="PROSITE-ProRule" id="PRU00433"/>
    </source>
</evidence>
<dbReference type="PANTHER" id="PTHR37823">
    <property type="entry name" value="CYTOCHROME C-553-LIKE"/>
    <property type="match status" value="1"/>
</dbReference>
<feature type="compositionally biased region" description="Basic and acidic residues" evidence="7">
    <location>
        <begin position="27"/>
        <end position="55"/>
    </location>
</feature>
<dbReference type="GO" id="GO:0020037">
    <property type="term" value="F:heme binding"/>
    <property type="evidence" value="ECO:0007669"/>
    <property type="project" value="InterPro"/>
</dbReference>
<gene>
    <name evidence="10" type="primary">petJ</name>
    <name evidence="10" type="ORF">ENSA5_07770</name>
</gene>
<keyword evidence="4" id="KW-0249">Electron transport</keyword>
<keyword evidence="11" id="KW-1185">Reference proteome</keyword>
<evidence type="ECO:0000256" key="5">
    <source>
        <dbReference type="ARBA" id="ARBA00023004"/>
    </source>
</evidence>
<dbReference type="PRINTS" id="PR00605">
    <property type="entry name" value="CYTCHROMECIC"/>
</dbReference>
<feature type="region of interest" description="Disordered" evidence="7">
    <location>
        <begin position="26"/>
        <end position="142"/>
    </location>
</feature>
<dbReference type="Gene3D" id="1.10.760.10">
    <property type="entry name" value="Cytochrome c-like domain"/>
    <property type="match status" value="1"/>
</dbReference>
<protein>
    <submittedName>
        <fullName evidence="10">Cytochrome c6</fullName>
    </submittedName>
</protein>
<dbReference type="GO" id="GO:0009055">
    <property type="term" value="F:electron transfer activity"/>
    <property type="evidence" value="ECO:0007669"/>
    <property type="project" value="InterPro"/>
</dbReference>
<dbReference type="PROSITE" id="PS51257">
    <property type="entry name" value="PROKAR_LIPOPROTEIN"/>
    <property type="match status" value="1"/>
</dbReference>
<comment type="caution">
    <text evidence="10">The sequence shown here is derived from an EMBL/GenBank/DDBJ whole genome shotgun (WGS) entry which is preliminary data.</text>
</comment>
<keyword evidence="8" id="KW-0732">Signal</keyword>
<evidence type="ECO:0000256" key="2">
    <source>
        <dbReference type="ARBA" id="ARBA00022617"/>
    </source>
</evidence>
<evidence type="ECO:0000259" key="9">
    <source>
        <dbReference type="PROSITE" id="PS51007"/>
    </source>
</evidence>
<feature type="chain" id="PRO_5015642383" evidence="8">
    <location>
        <begin position="25"/>
        <end position="216"/>
    </location>
</feature>
<dbReference type="PROSITE" id="PS51007">
    <property type="entry name" value="CYTC"/>
    <property type="match status" value="1"/>
</dbReference>
<dbReference type="InterPro" id="IPR036909">
    <property type="entry name" value="Cyt_c-like_dom_sf"/>
</dbReference>
<evidence type="ECO:0000313" key="11">
    <source>
        <dbReference type="Proteomes" id="UP000237968"/>
    </source>
</evidence>
<keyword evidence="5 6" id="KW-0408">Iron</keyword>
<keyword evidence="3 6" id="KW-0479">Metal-binding</keyword>
<dbReference type="Pfam" id="PF13442">
    <property type="entry name" value="Cytochrome_CBB3"/>
    <property type="match status" value="1"/>
</dbReference>
<feature type="domain" description="Cytochrome c" evidence="9">
    <location>
        <begin position="135"/>
        <end position="216"/>
    </location>
</feature>
<feature type="compositionally biased region" description="Basic and acidic residues" evidence="7">
    <location>
        <begin position="111"/>
        <end position="131"/>
    </location>
</feature>
<feature type="compositionally biased region" description="Low complexity" evidence="7">
    <location>
        <begin position="56"/>
        <end position="108"/>
    </location>
</feature>
<dbReference type="InterPro" id="IPR009056">
    <property type="entry name" value="Cyt_c-like_dom"/>
</dbReference>
<reference evidence="10 11" key="1">
    <citation type="submission" date="2018-03" db="EMBL/GenBank/DDBJ databases">
        <title>Draft Genome Sequences of the Obligatory Marine Myxobacteria Enhygromyxa salina SWB005.</title>
        <authorList>
            <person name="Poehlein A."/>
            <person name="Moghaddam J.A."/>
            <person name="Harms H."/>
            <person name="Alanjari M."/>
            <person name="Koenig G.M."/>
            <person name="Daniel R."/>
            <person name="Schaeberle T.F."/>
        </authorList>
    </citation>
    <scope>NUCLEOTIDE SEQUENCE [LARGE SCALE GENOMIC DNA]</scope>
    <source>
        <strain evidence="10 11">SWB005</strain>
    </source>
</reference>
<dbReference type="OrthoDB" id="9791344at2"/>
<keyword evidence="1" id="KW-0813">Transport</keyword>
<dbReference type="SUPFAM" id="SSF46626">
    <property type="entry name" value="Cytochrome c"/>
    <property type="match status" value="1"/>
</dbReference>
<sequence length="216" mass="21332">MYRRALQSLFVAATALLLTTTACDAGGEAKADVGKKTSDKAADEGKAADDGKAEGEAAAGAEAGAEVAAEAGAEPAAEAGAEPAAETGGDATGDAPGETGEAAPAAAEGDGGDKPADGGASEKKPADDGDKAAAGPKIDGKPLFEKKCKSCHGIDGKGDTTIGKKVDMPSLVKTKLSKAKIVALITDGVPDTKMKAFKTKLSKDEIDAVAAYVKKL</sequence>
<keyword evidence="2 6" id="KW-0349">Heme</keyword>
<dbReference type="RefSeq" id="WP_106390225.1">
    <property type="nucleotide sequence ID" value="NZ_PVNK01000040.1"/>
</dbReference>
<evidence type="ECO:0000313" key="10">
    <source>
        <dbReference type="EMBL" id="PRQ04417.1"/>
    </source>
</evidence>
<evidence type="ECO:0000256" key="1">
    <source>
        <dbReference type="ARBA" id="ARBA00022448"/>
    </source>
</evidence>
<dbReference type="InterPro" id="IPR008168">
    <property type="entry name" value="Cyt_C_IC"/>
</dbReference>
<evidence type="ECO:0000256" key="3">
    <source>
        <dbReference type="ARBA" id="ARBA00022723"/>
    </source>
</evidence>
<evidence type="ECO:0000256" key="4">
    <source>
        <dbReference type="ARBA" id="ARBA00022982"/>
    </source>
</evidence>
<evidence type="ECO:0000256" key="8">
    <source>
        <dbReference type="SAM" id="SignalP"/>
    </source>
</evidence>
<accession>A0A2S9YH38</accession>